<feature type="transmembrane region" description="Helical" evidence="1">
    <location>
        <begin position="26"/>
        <end position="46"/>
    </location>
</feature>
<dbReference type="AlphaFoldDB" id="K9ZMX9"/>
<dbReference type="Proteomes" id="UP000010474">
    <property type="component" value="Chromosome"/>
</dbReference>
<evidence type="ECO:0000313" key="2">
    <source>
        <dbReference type="EMBL" id="AFZ59902.1"/>
    </source>
</evidence>
<dbReference type="eggNOG" id="ENOG5030MW2">
    <property type="taxonomic scope" value="Bacteria"/>
</dbReference>
<keyword evidence="1" id="KW-1133">Transmembrane helix</keyword>
<reference evidence="3" key="1">
    <citation type="journal article" date="2013" name="Proc. Natl. Acad. Sci. U.S.A.">
        <title>Improving the coverage of the cyanobacterial phylum using diversity-driven genome sequencing.</title>
        <authorList>
            <person name="Shih P.M."/>
            <person name="Wu D."/>
            <person name="Latifi A."/>
            <person name="Axen S.D."/>
            <person name="Fewer D.P."/>
            <person name="Talla E."/>
            <person name="Calteau A."/>
            <person name="Cai F."/>
            <person name="Tandeau de Marsac N."/>
            <person name="Rippka R."/>
            <person name="Herdman M."/>
            <person name="Sivonen K."/>
            <person name="Coursin T."/>
            <person name="Laurent T."/>
            <person name="Goodwin L."/>
            <person name="Nolan M."/>
            <person name="Davenport K.W."/>
            <person name="Han C.S."/>
            <person name="Rubin E.M."/>
            <person name="Eisen J.A."/>
            <person name="Woyke T."/>
            <person name="Gugger M."/>
            <person name="Kerfeld C.A."/>
        </authorList>
    </citation>
    <scope>NUCLEOTIDE SEQUENCE [LARGE SCALE GENOMIC DNA]</scope>
    <source>
        <strain evidence="3">ATCC 27899 / PCC 7122</strain>
    </source>
</reference>
<keyword evidence="3" id="KW-1185">Reference proteome</keyword>
<protein>
    <submittedName>
        <fullName evidence="2">Uncharacterized protein</fullName>
    </submittedName>
</protein>
<name>K9ZMX9_ANACC</name>
<dbReference type="HOGENOM" id="CLU_216179_0_0_3"/>
<dbReference type="PATRIC" id="fig|272123.3.peg.4951"/>
<keyword evidence="1" id="KW-0812">Transmembrane</keyword>
<dbReference type="STRING" id="272123.Anacy_4548"/>
<evidence type="ECO:0000313" key="3">
    <source>
        <dbReference type="Proteomes" id="UP000010474"/>
    </source>
</evidence>
<organism evidence="2 3">
    <name type="scientific">Anabaena cylindrica (strain ATCC 27899 / PCC 7122)</name>
    <dbReference type="NCBI Taxonomy" id="272123"/>
    <lineage>
        <taxon>Bacteria</taxon>
        <taxon>Bacillati</taxon>
        <taxon>Cyanobacteriota</taxon>
        <taxon>Cyanophyceae</taxon>
        <taxon>Nostocales</taxon>
        <taxon>Nostocaceae</taxon>
        <taxon>Anabaena</taxon>
    </lineage>
</organism>
<proteinExistence type="predicted"/>
<gene>
    <name evidence="2" type="ordered locus">Anacy_4548</name>
</gene>
<dbReference type="EMBL" id="CP003659">
    <property type="protein sequence ID" value="AFZ59902.1"/>
    <property type="molecule type" value="Genomic_DNA"/>
</dbReference>
<dbReference type="KEGG" id="acy:Anacy_4548"/>
<accession>K9ZMX9</accession>
<sequence>MSLSTYFWELWPMRDPQKNHIKIDPATLVLIVSALILIPLLLAGFLGQ</sequence>
<keyword evidence="1" id="KW-0472">Membrane</keyword>
<dbReference type="RefSeq" id="WP_015216518.1">
    <property type="nucleotide sequence ID" value="NC_019771.1"/>
</dbReference>
<evidence type="ECO:0000256" key="1">
    <source>
        <dbReference type="SAM" id="Phobius"/>
    </source>
</evidence>